<dbReference type="InterPro" id="IPR011234">
    <property type="entry name" value="Fumarylacetoacetase-like_C"/>
</dbReference>
<dbReference type="GO" id="GO:0018773">
    <property type="term" value="F:acetylpyruvate hydrolase activity"/>
    <property type="evidence" value="ECO:0007669"/>
    <property type="project" value="TreeGrafter"/>
</dbReference>
<dbReference type="PANTHER" id="PTHR11820">
    <property type="entry name" value="ACYLPYRUVASE"/>
    <property type="match status" value="1"/>
</dbReference>
<feature type="domain" description="Fumarylacetoacetase-like C-terminal" evidence="3">
    <location>
        <begin position="85"/>
        <end position="293"/>
    </location>
</feature>
<evidence type="ECO:0000256" key="1">
    <source>
        <dbReference type="ARBA" id="ARBA00010211"/>
    </source>
</evidence>
<comment type="caution">
    <text evidence="4">The sequence shown here is derived from an EMBL/GenBank/DDBJ whole genome shotgun (WGS) entry which is preliminary data.</text>
</comment>
<dbReference type="AlphaFoldDB" id="A0A9N9PHV8"/>
<accession>A0A9N9PHV8</accession>
<dbReference type="GO" id="GO:0046872">
    <property type="term" value="F:metal ion binding"/>
    <property type="evidence" value="ECO:0007669"/>
    <property type="project" value="UniProtKB-KW"/>
</dbReference>
<dbReference type="GO" id="GO:0050163">
    <property type="term" value="F:oxaloacetate tautomerase activity"/>
    <property type="evidence" value="ECO:0007669"/>
    <property type="project" value="UniProtKB-ARBA"/>
</dbReference>
<keyword evidence="2" id="KW-0479">Metal-binding</keyword>
<dbReference type="Pfam" id="PF01557">
    <property type="entry name" value="FAA_hydrolase"/>
    <property type="match status" value="1"/>
</dbReference>
<dbReference type="InterPro" id="IPR036663">
    <property type="entry name" value="Fumarylacetoacetase_C_sf"/>
</dbReference>
<dbReference type="GO" id="GO:0006107">
    <property type="term" value="P:oxaloacetate metabolic process"/>
    <property type="evidence" value="ECO:0007669"/>
    <property type="project" value="UniProtKB-ARBA"/>
</dbReference>
<dbReference type="PANTHER" id="PTHR11820:SF7">
    <property type="entry name" value="ACYLPYRUVASE FAHD1, MITOCHONDRIAL"/>
    <property type="match status" value="1"/>
</dbReference>
<dbReference type="EMBL" id="CAJVRL010000051">
    <property type="protein sequence ID" value="CAG8953584.1"/>
    <property type="molecule type" value="Genomic_DNA"/>
</dbReference>
<organism evidence="4 5">
    <name type="scientific">Hymenoscyphus fraxineus</name>
    <dbReference type="NCBI Taxonomy" id="746836"/>
    <lineage>
        <taxon>Eukaryota</taxon>
        <taxon>Fungi</taxon>
        <taxon>Dikarya</taxon>
        <taxon>Ascomycota</taxon>
        <taxon>Pezizomycotina</taxon>
        <taxon>Leotiomycetes</taxon>
        <taxon>Helotiales</taxon>
        <taxon>Helotiaceae</taxon>
        <taxon>Hymenoscyphus</taxon>
    </lineage>
</organism>
<evidence type="ECO:0000259" key="3">
    <source>
        <dbReference type="Pfam" id="PF01557"/>
    </source>
</evidence>
<evidence type="ECO:0000313" key="4">
    <source>
        <dbReference type="EMBL" id="CAG8953584.1"/>
    </source>
</evidence>
<keyword evidence="5" id="KW-1185">Reference proteome</keyword>
<proteinExistence type="inferred from homology"/>
<gene>
    <name evidence="4" type="ORF">HYFRA_00010042</name>
</gene>
<evidence type="ECO:0000313" key="5">
    <source>
        <dbReference type="Proteomes" id="UP000696280"/>
    </source>
</evidence>
<dbReference type="FunFam" id="3.90.850.10:FF:000002">
    <property type="entry name" value="2-hydroxyhepta-2,4-diene-1,7-dioate isomerase"/>
    <property type="match status" value="1"/>
</dbReference>
<sequence length="298" mass="31873">MLRNFKMSIPSFNRLVRFIPKSSSDVLIGEPASPDVDVGAETRASKDVEVKVYSGSSILSPGSPTGKTEIISKVLSPLAASEVGTIRCIGLNYVQHAKEAKMAIPTVPTVFMKPSTSLADPYPAPTIIPKSTLADDCCDFESELVIIIGKKCKDVTEAEALDYVLGYTASNDVSSRTSQFAQSQWSYSKGFDGACPIGPVVVSQKLIGDAGKFRIRGLKNGKVLQDCGIDDLIFPVPKIVSFLSQGTTLPAGTIILTGTPAGVGFSFDPKEYLREGDEFAVEILPHIGTLTTKFEAEK</sequence>
<dbReference type="Gene3D" id="3.90.850.10">
    <property type="entry name" value="Fumarylacetoacetase-like, C-terminal domain"/>
    <property type="match status" value="1"/>
</dbReference>
<protein>
    <recommendedName>
        <fullName evidence="3">Fumarylacetoacetase-like C-terminal domain-containing protein</fullName>
    </recommendedName>
</protein>
<evidence type="ECO:0000256" key="2">
    <source>
        <dbReference type="ARBA" id="ARBA00022723"/>
    </source>
</evidence>
<comment type="similarity">
    <text evidence="1">Belongs to the FAH family.</text>
</comment>
<name>A0A9N9PHV8_9HELO</name>
<dbReference type="SUPFAM" id="SSF56529">
    <property type="entry name" value="FAH"/>
    <property type="match status" value="1"/>
</dbReference>
<reference evidence="4" key="1">
    <citation type="submission" date="2021-07" db="EMBL/GenBank/DDBJ databases">
        <authorList>
            <person name="Durling M."/>
        </authorList>
    </citation>
    <scope>NUCLEOTIDE SEQUENCE</scope>
</reference>
<dbReference type="Proteomes" id="UP000696280">
    <property type="component" value="Unassembled WGS sequence"/>
</dbReference>